<dbReference type="Proteomes" id="UP001239111">
    <property type="component" value="Chromosome 3"/>
</dbReference>
<name>A0ACC2NLR9_9HYME</name>
<keyword evidence="2" id="KW-1185">Reference proteome</keyword>
<sequence>MNANILELDDERLVREMEREIEESSESSSQLRICELSETVNNEERQLDAQDVSSAPPPHDAPRPASEDGYITRSSTMSPDNEEYKLIRRARKRPRSSSFTSSPVKEECELIRRAQKRPRQEAVVVIVAVVGMVCVISVVEKDWTLQKRDMQHRKKSPIGNEEEERINRSFSGPPKTRRRLVHTFILTHS</sequence>
<comment type="caution">
    <text evidence="1">The sequence shown here is derived from an EMBL/GenBank/DDBJ whole genome shotgun (WGS) entry which is preliminary data.</text>
</comment>
<protein>
    <submittedName>
        <fullName evidence="1">Uncharacterized protein</fullName>
    </submittedName>
</protein>
<dbReference type="EMBL" id="CM056743">
    <property type="protein sequence ID" value="KAJ8672143.1"/>
    <property type="molecule type" value="Genomic_DNA"/>
</dbReference>
<reference evidence="1" key="1">
    <citation type="submission" date="2023-04" db="EMBL/GenBank/DDBJ databases">
        <title>A chromosome-level genome assembly of the parasitoid wasp Eretmocerus hayati.</title>
        <authorList>
            <person name="Zhong Y."/>
            <person name="Liu S."/>
            <person name="Liu Y."/>
        </authorList>
    </citation>
    <scope>NUCLEOTIDE SEQUENCE</scope>
    <source>
        <strain evidence="1">ZJU_SS_LIU_2023</strain>
    </source>
</reference>
<evidence type="ECO:0000313" key="2">
    <source>
        <dbReference type="Proteomes" id="UP001239111"/>
    </source>
</evidence>
<proteinExistence type="predicted"/>
<organism evidence="1 2">
    <name type="scientific">Eretmocerus hayati</name>
    <dbReference type="NCBI Taxonomy" id="131215"/>
    <lineage>
        <taxon>Eukaryota</taxon>
        <taxon>Metazoa</taxon>
        <taxon>Ecdysozoa</taxon>
        <taxon>Arthropoda</taxon>
        <taxon>Hexapoda</taxon>
        <taxon>Insecta</taxon>
        <taxon>Pterygota</taxon>
        <taxon>Neoptera</taxon>
        <taxon>Endopterygota</taxon>
        <taxon>Hymenoptera</taxon>
        <taxon>Apocrita</taxon>
        <taxon>Proctotrupomorpha</taxon>
        <taxon>Chalcidoidea</taxon>
        <taxon>Aphelinidae</taxon>
        <taxon>Aphelininae</taxon>
        <taxon>Eretmocerus</taxon>
    </lineage>
</organism>
<accession>A0ACC2NLR9</accession>
<gene>
    <name evidence="1" type="ORF">QAD02_003402</name>
</gene>
<evidence type="ECO:0000313" key="1">
    <source>
        <dbReference type="EMBL" id="KAJ8672143.1"/>
    </source>
</evidence>